<dbReference type="InterPro" id="IPR011604">
    <property type="entry name" value="PDDEXK-like_dom_sf"/>
</dbReference>
<dbReference type="Pfam" id="PF09588">
    <property type="entry name" value="YqaJ"/>
    <property type="match status" value="1"/>
</dbReference>
<gene>
    <name evidence="2" type="ORF">QE152_g7912</name>
</gene>
<dbReference type="EMBL" id="JASPKY010000060">
    <property type="protein sequence ID" value="KAK9744274.1"/>
    <property type="molecule type" value="Genomic_DNA"/>
</dbReference>
<dbReference type="GO" id="GO:0006281">
    <property type="term" value="P:DNA repair"/>
    <property type="evidence" value="ECO:0007669"/>
    <property type="project" value="UniProtKB-ARBA"/>
</dbReference>
<dbReference type="InterPro" id="IPR019080">
    <property type="entry name" value="YqaJ_viral_recombinase"/>
</dbReference>
<evidence type="ECO:0000313" key="2">
    <source>
        <dbReference type="EMBL" id="KAK9744274.1"/>
    </source>
</evidence>
<dbReference type="Proteomes" id="UP001458880">
    <property type="component" value="Unassembled WGS sequence"/>
</dbReference>
<comment type="caution">
    <text evidence="2">The sequence shown here is derived from an EMBL/GenBank/DDBJ whole genome shotgun (WGS) entry which is preliminary data.</text>
</comment>
<feature type="domain" description="YqaJ viral recombinase" evidence="1">
    <location>
        <begin position="4"/>
        <end position="57"/>
    </location>
</feature>
<evidence type="ECO:0000313" key="3">
    <source>
        <dbReference type="Proteomes" id="UP001458880"/>
    </source>
</evidence>
<protein>
    <recommendedName>
        <fullName evidence="1">YqaJ viral recombinase domain-containing protein</fullName>
    </recommendedName>
</protein>
<keyword evidence="3" id="KW-1185">Reference proteome</keyword>
<dbReference type="Gene3D" id="3.90.320.10">
    <property type="match status" value="1"/>
</dbReference>
<dbReference type="SUPFAM" id="SSF52980">
    <property type="entry name" value="Restriction endonuclease-like"/>
    <property type="match status" value="1"/>
</dbReference>
<sequence length="129" mass="14551">MEGIKAIHWGKENEMLALTHLEQEFSVKVSPTSLWLDNCGFIGASPDGLVGTDSIVEGEILWFILLEFSPQYTCSRLFLFGRQMMLLKKIAGILSPIHVFSPFSFRETNDAVEKEYQHSKETSLSPPSK</sequence>
<proteinExistence type="predicted"/>
<evidence type="ECO:0000259" key="1">
    <source>
        <dbReference type="Pfam" id="PF09588"/>
    </source>
</evidence>
<name>A0AAW1MCK0_POPJA</name>
<dbReference type="InterPro" id="IPR011335">
    <property type="entry name" value="Restrct_endonuc-II-like"/>
</dbReference>
<reference evidence="2 3" key="1">
    <citation type="journal article" date="2024" name="BMC Genomics">
        <title>De novo assembly and annotation of Popillia japonica's genome with initial clues to its potential as an invasive pest.</title>
        <authorList>
            <person name="Cucini C."/>
            <person name="Boschi S."/>
            <person name="Funari R."/>
            <person name="Cardaioli E."/>
            <person name="Iannotti N."/>
            <person name="Marturano G."/>
            <person name="Paoli F."/>
            <person name="Bruttini M."/>
            <person name="Carapelli A."/>
            <person name="Frati F."/>
            <person name="Nardi F."/>
        </authorList>
    </citation>
    <scope>NUCLEOTIDE SEQUENCE [LARGE SCALE GENOMIC DNA]</scope>
    <source>
        <strain evidence="2">DMR45628</strain>
    </source>
</reference>
<accession>A0AAW1MCK0</accession>
<dbReference type="AlphaFoldDB" id="A0AAW1MCK0"/>
<organism evidence="2 3">
    <name type="scientific">Popillia japonica</name>
    <name type="common">Japanese beetle</name>
    <dbReference type="NCBI Taxonomy" id="7064"/>
    <lineage>
        <taxon>Eukaryota</taxon>
        <taxon>Metazoa</taxon>
        <taxon>Ecdysozoa</taxon>
        <taxon>Arthropoda</taxon>
        <taxon>Hexapoda</taxon>
        <taxon>Insecta</taxon>
        <taxon>Pterygota</taxon>
        <taxon>Neoptera</taxon>
        <taxon>Endopterygota</taxon>
        <taxon>Coleoptera</taxon>
        <taxon>Polyphaga</taxon>
        <taxon>Scarabaeiformia</taxon>
        <taxon>Scarabaeidae</taxon>
        <taxon>Rutelinae</taxon>
        <taxon>Popillia</taxon>
    </lineage>
</organism>